<proteinExistence type="predicted"/>
<protein>
    <submittedName>
        <fullName evidence="1">Uncharacterized protein</fullName>
    </submittedName>
</protein>
<name>A0A1A9Z349_GLOPL</name>
<reference evidence="1" key="2">
    <citation type="submission" date="2020-05" db="UniProtKB">
        <authorList>
            <consortium name="EnsemblMetazoa"/>
        </authorList>
    </citation>
    <scope>IDENTIFICATION</scope>
    <source>
        <strain evidence="1">IAEA</strain>
    </source>
</reference>
<dbReference type="STRING" id="7398.A0A1A9Z349"/>
<sequence length="147" mass="16464">MGKRLPVLVLVCLRRLKNWLWNWGTVSNLAVHGFGAGVNMKSQNITDENIADVEAYGEGGNIDIKFVPDNGNDYIDELERRASPDFGNIENAQHVKGQFGNSDSVDGKYAEENFSSALKEALVAFEALQKYWHQYRTADVNNSLDKI</sequence>
<dbReference type="AlphaFoldDB" id="A0A1A9Z349"/>
<reference evidence="2" key="1">
    <citation type="submission" date="2014-03" db="EMBL/GenBank/DDBJ databases">
        <authorList>
            <person name="Aksoy S."/>
            <person name="Warren W."/>
            <person name="Wilson R.K."/>
        </authorList>
    </citation>
    <scope>NUCLEOTIDE SEQUENCE [LARGE SCALE GENOMIC DNA]</scope>
    <source>
        <strain evidence="2">IAEA</strain>
    </source>
</reference>
<evidence type="ECO:0000313" key="2">
    <source>
        <dbReference type="Proteomes" id="UP000092445"/>
    </source>
</evidence>
<organism evidence="1 2">
    <name type="scientific">Glossina pallidipes</name>
    <name type="common">Tsetse fly</name>
    <dbReference type="NCBI Taxonomy" id="7398"/>
    <lineage>
        <taxon>Eukaryota</taxon>
        <taxon>Metazoa</taxon>
        <taxon>Ecdysozoa</taxon>
        <taxon>Arthropoda</taxon>
        <taxon>Hexapoda</taxon>
        <taxon>Insecta</taxon>
        <taxon>Pterygota</taxon>
        <taxon>Neoptera</taxon>
        <taxon>Endopterygota</taxon>
        <taxon>Diptera</taxon>
        <taxon>Brachycera</taxon>
        <taxon>Muscomorpha</taxon>
        <taxon>Hippoboscoidea</taxon>
        <taxon>Glossinidae</taxon>
        <taxon>Glossina</taxon>
    </lineage>
</organism>
<dbReference type="Proteomes" id="UP000092445">
    <property type="component" value="Unassembled WGS sequence"/>
</dbReference>
<keyword evidence="2" id="KW-1185">Reference proteome</keyword>
<dbReference type="VEuPathDB" id="VectorBase:GPAI002356"/>
<dbReference type="EnsemblMetazoa" id="GPAI002356-RA">
    <property type="protein sequence ID" value="GPAI002356-PA"/>
    <property type="gene ID" value="GPAI002356"/>
</dbReference>
<accession>A0A1A9Z349</accession>
<evidence type="ECO:0000313" key="1">
    <source>
        <dbReference type="EnsemblMetazoa" id="GPAI002356-PA"/>
    </source>
</evidence>